<dbReference type="GO" id="GO:0005576">
    <property type="term" value="C:extracellular region"/>
    <property type="evidence" value="ECO:0007669"/>
    <property type="project" value="UniProtKB-SubCell"/>
</dbReference>
<evidence type="ECO:0000256" key="4">
    <source>
        <dbReference type="ARBA" id="ARBA00022702"/>
    </source>
</evidence>
<dbReference type="GO" id="GO:0005179">
    <property type="term" value="F:hormone activity"/>
    <property type="evidence" value="ECO:0007669"/>
    <property type="project" value="UniProtKB-KW"/>
</dbReference>
<dbReference type="EMBL" id="JBJUIK010000005">
    <property type="protein sequence ID" value="KAL3526785.1"/>
    <property type="molecule type" value="Genomic_DNA"/>
</dbReference>
<keyword evidence="3" id="KW-0964">Secreted</keyword>
<sequence length="200" mass="22623">MDYLLEGIIAHWMSSTERRYSSILMDVICMQDGLGGLRMFGRSANHCHLLQSTLRSTSTPGKALEPMAVDCSKCCCYYFLVSFFLIFIFLTCDSLVQAEDAATLQLKTTMTETDSLEWPMTMSLYAGDLGDDEDSDEINGRRSLFWHRVKYYISYGALAANRIPCPPRSGRSYYTHNCYFATGPVHPYTRGCSAITRCRS</sequence>
<dbReference type="InterPro" id="IPR008801">
    <property type="entry name" value="RALF"/>
</dbReference>
<keyword evidence="6" id="KW-1015">Disulfide bond</keyword>
<accession>A0ABD3A8G8</accession>
<proteinExistence type="inferred from homology"/>
<reference evidence="7 8" key="1">
    <citation type="submission" date="2024-11" db="EMBL/GenBank/DDBJ databases">
        <title>A near-complete genome assembly of Cinchona calisaya.</title>
        <authorList>
            <person name="Lian D.C."/>
            <person name="Zhao X.W."/>
            <person name="Wei L."/>
        </authorList>
    </citation>
    <scope>NUCLEOTIDE SEQUENCE [LARGE SCALE GENOMIC DNA]</scope>
    <source>
        <tissue evidence="7">Nenye</tissue>
    </source>
</reference>
<evidence type="ECO:0000256" key="3">
    <source>
        <dbReference type="ARBA" id="ARBA00022525"/>
    </source>
</evidence>
<evidence type="ECO:0000313" key="8">
    <source>
        <dbReference type="Proteomes" id="UP001630127"/>
    </source>
</evidence>
<dbReference type="Pfam" id="PF05498">
    <property type="entry name" value="RALF"/>
    <property type="match status" value="1"/>
</dbReference>
<keyword evidence="5" id="KW-0732">Signal</keyword>
<dbReference type="AlphaFoldDB" id="A0ABD3A8G8"/>
<organism evidence="7 8">
    <name type="scientific">Cinchona calisaya</name>
    <dbReference type="NCBI Taxonomy" id="153742"/>
    <lineage>
        <taxon>Eukaryota</taxon>
        <taxon>Viridiplantae</taxon>
        <taxon>Streptophyta</taxon>
        <taxon>Embryophyta</taxon>
        <taxon>Tracheophyta</taxon>
        <taxon>Spermatophyta</taxon>
        <taxon>Magnoliopsida</taxon>
        <taxon>eudicotyledons</taxon>
        <taxon>Gunneridae</taxon>
        <taxon>Pentapetalae</taxon>
        <taxon>asterids</taxon>
        <taxon>lamiids</taxon>
        <taxon>Gentianales</taxon>
        <taxon>Rubiaceae</taxon>
        <taxon>Cinchonoideae</taxon>
        <taxon>Cinchoneae</taxon>
        <taxon>Cinchona</taxon>
    </lineage>
</organism>
<gene>
    <name evidence="7" type="ORF">ACH5RR_011441</name>
</gene>
<evidence type="ECO:0000256" key="5">
    <source>
        <dbReference type="ARBA" id="ARBA00022729"/>
    </source>
</evidence>
<dbReference type="PANTHER" id="PTHR33136">
    <property type="entry name" value="RAPID ALKALINIZATION FACTOR-LIKE"/>
    <property type="match status" value="1"/>
</dbReference>
<evidence type="ECO:0000256" key="1">
    <source>
        <dbReference type="ARBA" id="ARBA00004613"/>
    </source>
</evidence>
<comment type="caution">
    <text evidence="7">The sequence shown here is derived from an EMBL/GenBank/DDBJ whole genome shotgun (WGS) entry which is preliminary data.</text>
</comment>
<dbReference type="Proteomes" id="UP001630127">
    <property type="component" value="Unassembled WGS sequence"/>
</dbReference>
<comment type="subcellular location">
    <subcellularLocation>
        <location evidence="1">Secreted</location>
    </subcellularLocation>
</comment>
<evidence type="ECO:0000256" key="6">
    <source>
        <dbReference type="ARBA" id="ARBA00023157"/>
    </source>
</evidence>
<keyword evidence="8" id="KW-1185">Reference proteome</keyword>
<keyword evidence="4" id="KW-0372">Hormone</keyword>
<evidence type="ECO:0000313" key="7">
    <source>
        <dbReference type="EMBL" id="KAL3526785.1"/>
    </source>
</evidence>
<name>A0ABD3A8G8_9GENT</name>
<comment type="similarity">
    <text evidence="2">Belongs to the plant rapid alkalinization factor (RALF) family.</text>
</comment>
<protein>
    <submittedName>
        <fullName evidence="7">Uncharacterized protein</fullName>
    </submittedName>
</protein>
<dbReference type="PANTHER" id="PTHR33136:SF6">
    <property type="entry name" value="PROTEIN RALF-LIKE 34"/>
    <property type="match status" value="1"/>
</dbReference>
<evidence type="ECO:0000256" key="2">
    <source>
        <dbReference type="ARBA" id="ARBA00009178"/>
    </source>
</evidence>